<keyword evidence="4" id="KW-1185">Reference proteome</keyword>
<name>A0ABQ5H126_9ASTR</name>
<feature type="region of interest" description="Disordered" evidence="1">
    <location>
        <begin position="49"/>
        <end position="73"/>
    </location>
</feature>
<dbReference type="Pfam" id="PF07727">
    <property type="entry name" value="RVT_2"/>
    <property type="match status" value="1"/>
</dbReference>
<dbReference type="SUPFAM" id="SSF56672">
    <property type="entry name" value="DNA/RNA polymerases"/>
    <property type="match status" value="1"/>
</dbReference>
<feature type="domain" description="Reverse transcriptase Ty1/copia-type" evidence="2">
    <location>
        <begin position="280"/>
        <end position="433"/>
    </location>
</feature>
<evidence type="ECO:0000256" key="1">
    <source>
        <dbReference type="SAM" id="MobiDB-lite"/>
    </source>
</evidence>
<sequence length="446" mass="51105">MLLTRLVEHIRVSHPHAFLDDLYLVDHVMILLSERRVFRIIPGGKRHRLPTPTLTPFGSSESTSSSSHQGEENDLVNNFTLDPIPYINKLPPIEGGESREFKQTKCVSNVVRLLRRLQEDWLLLDSNSRVDSQSVPSKTDLDNFFGPLYEEYYATSSPKVSDNSAANTLDNENTSLSSSILVEEDEAPQIVSSSAKQVANEPNSPVLNENANELVQEYIIDFDGNVFYNAPPTPMFEEAESSLTYQDPSNKNEFHQKHRSSNKWTKNHPIEQVIVRIIEPKNIKEALLDASWIEFMKDDINQFKRLDNKSRLIAKGYGQEEGIDFKESLAPVARLEAVRIFVAYEAHKNFPIYQMDIKMAFLNGPLKEEVFIRQPNGFVDPDFPNHVYHLKKALYGLKQAPRAWYDKISSFLIKHHFRKGIVDPTLFTKRHGDDCDNHDLSRLVKP</sequence>
<protein>
    <submittedName>
        <fullName evidence="3">Retrovirus-related pol polyprotein from transposon TNT 1-94</fullName>
    </submittedName>
</protein>
<dbReference type="InterPro" id="IPR043502">
    <property type="entry name" value="DNA/RNA_pol_sf"/>
</dbReference>
<accession>A0ABQ5H126</accession>
<reference evidence="3" key="1">
    <citation type="journal article" date="2022" name="Int. J. Mol. Sci.">
        <title>Draft Genome of Tanacetum Coccineum: Genomic Comparison of Closely Related Tanacetum-Family Plants.</title>
        <authorList>
            <person name="Yamashiro T."/>
            <person name="Shiraishi A."/>
            <person name="Nakayama K."/>
            <person name="Satake H."/>
        </authorList>
    </citation>
    <scope>NUCLEOTIDE SEQUENCE</scope>
</reference>
<dbReference type="InterPro" id="IPR013103">
    <property type="entry name" value="RVT_2"/>
</dbReference>
<organism evidence="3 4">
    <name type="scientific">Tanacetum coccineum</name>
    <dbReference type="NCBI Taxonomy" id="301880"/>
    <lineage>
        <taxon>Eukaryota</taxon>
        <taxon>Viridiplantae</taxon>
        <taxon>Streptophyta</taxon>
        <taxon>Embryophyta</taxon>
        <taxon>Tracheophyta</taxon>
        <taxon>Spermatophyta</taxon>
        <taxon>Magnoliopsida</taxon>
        <taxon>eudicotyledons</taxon>
        <taxon>Gunneridae</taxon>
        <taxon>Pentapetalae</taxon>
        <taxon>asterids</taxon>
        <taxon>campanulids</taxon>
        <taxon>Asterales</taxon>
        <taxon>Asteraceae</taxon>
        <taxon>Asteroideae</taxon>
        <taxon>Anthemideae</taxon>
        <taxon>Anthemidinae</taxon>
        <taxon>Tanacetum</taxon>
    </lineage>
</organism>
<gene>
    <name evidence="3" type="ORF">Tco_1055697</name>
</gene>
<evidence type="ECO:0000313" key="4">
    <source>
        <dbReference type="Proteomes" id="UP001151760"/>
    </source>
</evidence>
<dbReference type="Proteomes" id="UP001151760">
    <property type="component" value="Unassembled WGS sequence"/>
</dbReference>
<evidence type="ECO:0000259" key="2">
    <source>
        <dbReference type="Pfam" id="PF07727"/>
    </source>
</evidence>
<reference evidence="3" key="2">
    <citation type="submission" date="2022-01" db="EMBL/GenBank/DDBJ databases">
        <authorList>
            <person name="Yamashiro T."/>
            <person name="Shiraishi A."/>
            <person name="Satake H."/>
            <person name="Nakayama K."/>
        </authorList>
    </citation>
    <scope>NUCLEOTIDE SEQUENCE</scope>
</reference>
<comment type="caution">
    <text evidence="3">The sequence shown here is derived from an EMBL/GenBank/DDBJ whole genome shotgun (WGS) entry which is preliminary data.</text>
</comment>
<proteinExistence type="predicted"/>
<dbReference type="EMBL" id="BQNB010019075">
    <property type="protein sequence ID" value="GJT81355.1"/>
    <property type="molecule type" value="Genomic_DNA"/>
</dbReference>
<evidence type="ECO:0000313" key="3">
    <source>
        <dbReference type="EMBL" id="GJT81355.1"/>
    </source>
</evidence>